<evidence type="ECO:0000313" key="2">
    <source>
        <dbReference type="EMBL" id="KAK2168881.1"/>
    </source>
</evidence>
<feature type="compositionally biased region" description="Basic and acidic residues" evidence="1">
    <location>
        <begin position="204"/>
        <end position="246"/>
    </location>
</feature>
<dbReference type="EMBL" id="JAODUP010000013">
    <property type="protein sequence ID" value="KAK2168881.1"/>
    <property type="molecule type" value="Genomic_DNA"/>
</dbReference>
<accession>A0AAD9NHW3</accession>
<name>A0AAD9NHW3_9ANNE</name>
<keyword evidence="3" id="KW-1185">Reference proteome</keyword>
<evidence type="ECO:0000256" key="1">
    <source>
        <dbReference type="SAM" id="MobiDB-lite"/>
    </source>
</evidence>
<proteinExistence type="predicted"/>
<gene>
    <name evidence="2" type="ORF">LSH36_13g01050</name>
</gene>
<evidence type="ECO:0000313" key="3">
    <source>
        <dbReference type="Proteomes" id="UP001208570"/>
    </source>
</evidence>
<protein>
    <submittedName>
        <fullName evidence="2">Uncharacterized protein</fullName>
    </submittedName>
</protein>
<dbReference type="AlphaFoldDB" id="A0AAD9NHW3"/>
<comment type="caution">
    <text evidence="2">The sequence shown here is derived from an EMBL/GenBank/DDBJ whole genome shotgun (WGS) entry which is preliminary data.</text>
</comment>
<reference evidence="2" key="1">
    <citation type="journal article" date="2023" name="Mol. Biol. Evol.">
        <title>Third-Generation Sequencing Reveals the Adaptive Role of the Epigenome in Three Deep-Sea Polychaetes.</title>
        <authorList>
            <person name="Perez M."/>
            <person name="Aroh O."/>
            <person name="Sun Y."/>
            <person name="Lan Y."/>
            <person name="Juniper S.K."/>
            <person name="Young C.R."/>
            <person name="Angers B."/>
            <person name="Qian P.Y."/>
        </authorList>
    </citation>
    <scope>NUCLEOTIDE SEQUENCE</scope>
    <source>
        <strain evidence="2">P08H-3</strain>
    </source>
</reference>
<dbReference type="Proteomes" id="UP001208570">
    <property type="component" value="Unassembled WGS sequence"/>
</dbReference>
<feature type="compositionally biased region" description="Pro residues" evidence="1">
    <location>
        <begin position="162"/>
        <end position="182"/>
    </location>
</feature>
<feature type="region of interest" description="Disordered" evidence="1">
    <location>
        <begin position="104"/>
        <end position="124"/>
    </location>
</feature>
<sequence>MAGVPSKMIQSWLHQWSSKVKACLWMLWIQAPPTRLLRPLKPRLRIYGYNVCFATDNAKNVQKMRTEIEKEAENSIMRRRPSYDDYREQTRAFKRSRMDYGDRDGYYRDRGRPDRYGGRPARSRYGGVRRETFLNGMAEKTDIALMSYSDYIREFRGAPPVPPPGYGPLPPGFGQPAPPYPYDRPREYPAPAVDYPPPPHSRSSRRETKRSYERDVENFLRHTAHASRERRSERHHDRERERDRGRYYSWTQK</sequence>
<organism evidence="2 3">
    <name type="scientific">Paralvinella palmiformis</name>
    <dbReference type="NCBI Taxonomy" id="53620"/>
    <lineage>
        <taxon>Eukaryota</taxon>
        <taxon>Metazoa</taxon>
        <taxon>Spiralia</taxon>
        <taxon>Lophotrochozoa</taxon>
        <taxon>Annelida</taxon>
        <taxon>Polychaeta</taxon>
        <taxon>Sedentaria</taxon>
        <taxon>Canalipalpata</taxon>
        <taxon>Terebellida</taxon>
        <taxon>Terebelliformia</taxon>
        <taxon>Alvinellidae</taxon>
        <taxon>Paralvinella</taxon>
    </lineage>
</organism>
<feature type="region of interest" description="Disordered" evidence="1">
    <location>
        <begin position="162"/>
        <end position="253"/>
    </location>
</feature>
<feature type="compositionally biased region" description="Basic and acidic residues" evidence="1">
    <location>
        <begin position="104"/>
        <end position="117"/>
    </location>
</feature>